<dbReference type="InterPro" id="IPR029481">
    <property type="entry name" value="ABC_trans_N"/>
</dbReference>
<reference evidence="5" key="1">
    <citation type="submission" date="2021-03" db="EMBL/GenBank/DDBJ databases">
        <authorList>
            <person name="Tagirdzhanova G."/>
        </authorList>
    </citation>
    <scope>NUCLEOTIDE SEQUENCE</scope>
</reference>
<feature type="domain" description="Pleiotropic ABC efflux transporter N-terminal" evidence="4">
    <location>
        <begin position="78"/>
        <end position="162"/>
    </location>
</feature>
<protein>
    <submittedName>
        <fullName evidence="5">Uncharacterized protein</fullName>
    </submittedName>
</protein>
<organism evidence="5 6">
    <name type="scientific">Gomphillus americanus</name>
    <dbReference type="NCBI Taxonomy" id="1940652"/>
    <lineage>
        <taxon>Eukaryota</taxon>
        <taxon>Fungi</taxon>
        <taxon>Dikarya</taxon>
        <taxon>Ascomycota</taxon>
        <taxon>Pezizomycotina</taxon>
        <taxon>Lecanoromycetes</taxon>
        <taxon>OSLEUM clade</taxon>
        <taxon>Ostropomycetidae</taxon>
        <taxon>Ostropales</taxon>
        <taxon>Graphidaceae</taxon>
        <taxon>Gomphilloideae</taxon>
        <taxon>Gomphillus</taxon>
    </lineage>
</organism>
<evidence type="ECO:0000259" key="3">
    <source>
        <dbReference type="Pfam" id="PF00005"/>
    </source>
</evidence>
<feature type="domain" description="ABC transporter" evidence="3">
    <location>
        <begin position="183"/>
        <end position="281"/>
    </location>
</feature>
<dbReference type="Proteomes" id="UP000664169">
    <property type="component" value="Unassembled WGS sequence"/>
</dbReference>
<accession>A0A8H3F0E6</accession>
<dbReference type="OrthoDB" id="4093211at2759"/>
<feature type="region of interest" description="Disordered" evidence="2">
    <location>
        <begin position="79"/>
        <end position="112"/>
    </location>
</feature>
<dbReference type="Gene3D" id="3.40.50.300">
    <property type="entry name" value="P-loop containing nucleotide triphosphate hydrolases"/>
    <property type="match status" value="1"/>
</dbReference>
<dbReference type="InterPro" id="IPR027417">
    <property type="entry name" value="P-loop_NTPase"/>
</dbReference>
<comment type="caution">
    <text evidence="5">The sequence shown here is derived from an EMBL/GenBank/DDBJ whole genome shotgun (WGS) entry which is preliminary data.</text>
</comment>
<name>A0A8H3F0E6_9LECA</name>
<dbReference type="AlphaFoldDB" id="A0A8H3F0E6"/>
<evidence type="ECO:0000256" key="1">
    <source>
        <dbReference type="ARBA" id="ARBA00022448"/>
    </source>
</evidence>
<dbReference type="Pfam" id="PF00005">
    <property type="entry name" value="ABC_tran"/>
    <property type="match status" value="1"/>
</dbReference>
<keyword evidence="1" id="KW-0813">Transport</keyword>
<gene>
    <name evidence="5" type="ORF">GOMPHAMPRED_000664</name>
</gene>
<evidence type="ECO:0000256" key="2">
    <source>
        <dbReference type="SAM" id="MobiDB-lite"/>
    </source>
</evidence>
<dbReference type="GO" id="GO:0016887">
    <property type="term" value="F:ATP hydrolysis activity"/>
    <property type="evidence" value="ECO:0007669"/>
    <property type="project" value="InterPro"/>
</dbReference>
<dbReference type="SUPFAM" id="SSF52540">
    <property type="entry name" value="P-loop containing nucleoside triphosphate hydrolases"/>
    <property type="match status" value="1"/>
</dbReference>
<keyword evidence="6" id="KW-1185">Reference proteome</keyword>
<dbReference type="GO" id="GO:0005524">
    <property type="term" value="F:ATP binding"/>
    <property type="evidence" value="ECO:0007669"/>
    <property type="project" value="InterPro"/>
</dbReference>
<dbReference type="InterPro" id="IPR003439">
    <property type="entry name" value="ABC_transporter-like_ATP-bd"/>
</dbReference>
<sequence length="389" mass="43887">MLGQTPNEIYKRRYKREVRKMVPSVINNPGPVDQRHAMKGFQTLRKELSTLSKVRSSATTKGEPGTIVRRATSRFNLTRTRTSKGVDPEAAGEIEEDPKTGTDLEQGTSEEDEFELDTFLRDGYFEKRTIEGNSAKKVGVVFKGLTVHGFATKASFAKTLPDAVMANERSSYAQVVGDARYGGITAKEQYDKFRGEVIYNEEKDSHLPSMNVYQTLYFSLPNKTKKRNHGEIDVIIDALLRMFAITHTRDTLVGNEYVYGVSGGERKRLSIAETLATKSTLARKYVHDLGFHAEDRQTTPDFLTSVGDPNEREISEGFEGKVPRTAEELEKAFRSGEAYQKILAEVDSYDKYLQETQFADSAGFRQSVREQKSNKTVGKQSSYTVSFWR</sequence>
<dbReference type="Pfam" id="PF14510">
    <property type="entry name" value="ABC_trans_N"/>
    <property type="match status" value="1"/>
</dbReference>
<dbReference type="PANTHER" id="PTHR19241">
    <property type="entry name" value="ATP-BINDING CASSETTE TRANSPORTER"/>
    <property type="match status" value="1"/>
</dbReference>
<evidence type="ECO:0000259" key="4">
    <source>
        <dbReference type="Pfam" id="PF14510"/>
    </source>
</evidence>
<dbReference type="EMBL" id="CAJPDQ010000010">
    <property type="protein sequence ID" value="CAF9915228.1"/>
    <property type="molecule type" value="Genomic_DNA"/>
</dbReference>
<evidence type="ECO:0000313" key="6">
    <source>
        <dbReference type="Proteomes" id="UP000664169"/>
    </source>
</evidence>
<proteinExistence type="predicted"/>
<evidence type="ECO:0000313" key="5">
    <source>
        <dbReference type="EMBL" id="CAF9915228.1"/>
    </source>
</evidence>